<dbReference type="AlphaFoldDB" id="A0A4R5Q6W8"/>
<keyword evidence="1" id="KW-0472">Membrane</keyword>
<keyword evidence="3" id="KW-1185">Reference proteome</keyword>
<evidence type="ECO:0000313" key="2">
    <source>
        <dbReference type="EMBL" id="TDH58600.1"/>
    </source>
</evidence>
<dbReference type="EMBL" id="SMSJ01000108">
    <property type="protein sequence ID" value="TDH58600.1"/>
    <property type="molecule type" value="Genomic_DNA"/>
</dbReference>
<dbReference type="RefSeq" id="WP_133292572.1">
    <property type="nucleotide sequence ID" value="NZ_SMSJ01000108.1"/>
</dbReference>
<reference evidence="2 3" key="1">
    <citation type="journal article" date="2016" name="J. Microbiol.">
        <title>Dankookia rubra gen. nov., sp. nov., an alphaproteobacterium isolated from sediment of a shallow stream.</title>
        <authorList>
            <person name="Kim W.H."/>
            <person name="Kim D.H."/>
            <person name="Kang K."/>
            <person name="Ahn T.Y."/>
        </authorList>
    </citation>
    <scope>NUCLEOTIDE SEQUENCE [LARGE SCALE GENOMIC DNA]</scope>
    <source>
        <strain evidence="2 3">JCM30602</strain>
    </source>
</reference>
<dbReference type="Proteomes" id="UP000295096">
    <property type="component" value="Unassembled WGS sequence"/>
</dbReference>
<organism evidence="2 3">
    <name type="scientific">Dankookia rubra</name>
    <dbReference type="NCBI Taxonomy" id="1442381"/>
    <lineage>
        <taxon>Bacteria</taxon>
        <taxon>Pseudomonadati</taxon>
        <taxon>Pseudomonadota</taxon>
        <taxon>Alphaproteobacteria</taxon>
        <taxon>Acetobacterales</taxon>
        <taxon>Roseomonadaceae</taxon>
        <taxon>Dankookia</taxon>
    </lineage>
</organism>
<protein>
    <submittedName>
        <fullName evidence="2">Uncharacterized protein</fullName>
    </submittedName>
</protein>
<feature type="transmembrane region" description="Helical" evidence="1">
    <location>
        <begin position="33"/>
        <end position="53"/>
    </location>
</feature>
<keyword evidence="1" id="KW-0812">Transmembrane</keyword>
<evidence type="ECO:0000256" key="1">
    <source>
        <dbReference type="SAM" id="Phobius"/>
    </source>
</evidence>
<gene>
    <name evidence="2" type="ORF">E2C06_31710</name>
</gene>
<accession>A0A4R5Q6W8</accession>
<feature type="transmembrane region" description="Helical" evidence="1">
    <location>
        <begin position="74"/>
        <end position="93"/>
    </location>
</feature>
<sequence>MIAGIRPGLLYGVLAFLAGAVLGVIRDLALAPSIGSVAAALLEAGVMAVLLWLAARYAVRFLPLTARREARAGMALAAVVLVLLCEIALGMWFESSGLAARRPPRGGVEEAIGLALLGWLAAQPFRVRREG</sequence>
<keyword evidence="1" id="KW-1133">Transmembrane helix</keyword>
<comment type="caution">
    <text evidence="2">The sequence shown here is derived from an EMBL/GenBank/DDBJ whole genome shotgun (WGS) entry which is preliminary data.</text>
</comment>
<proteinExistence type="predicted"/>
<name>A0A4R5Q6W8_9PROT</name>
<evidence type="ECO:0000313" key="3">
    <source>
        <dbReference type="Proteomes" id="UP000295096"/>
    </source>
</evidence>